<evidence type="ECO:0000256" key="1">
    <source>
        <dbReference type="SAM" id="MobiDB-lite"/>
    </source>
</evidence>
<proteinExistence type="predicted"/>
<evidence type="ECO:0000313" key="2">
    <source>
        <dbReference type="EMBL" id="MBM6754172.1"/>
    </source>
</evidence>
<protein>
    <submittedName>
        <fullName evidence="2">Phage scaffolding protein</fullName>
    </submittedName>
</protein>
<feature type="region of interest" description="Disordered" evidence="1">
    <location>
        <begin position="32"/>
        <end position="58"/>
    </location>
</feature>
<evidence type="ECO:0000313" key="3">
    <source>
        <dbReference type="Proteomes" id="UP000776629"/>
    </source>
</evidence>
<sequence length="193" mass="20961">MKREELKELGLNDDQIAAVMTSYGKEVNPLKEQVDSLTSERDNLKQQVSDRDGQLDDLRKNAGKNEELEATIKQLQEDNKAAAAKYQNDLAAKEKGFKIEGALRDAKAKNVKAVLSLIDTEKVSVQKDGTLDGLTDQIAAVKKSDSYLFDGEAKVDQPIKFGGNFGNGDNNNNGAGKDDIASRIAARFAGTAE</sequence>
<organism evidence="2 3">
    <name type="scientific">Limosilactobacillus alvi</name>
    <dbReference type="NCBI Taxonomy" id="990412"/>
    <lineage>
        <taxon>Bacteria</taxon>
        <taxon>Bacillati</taxon>
        <taxon>Bacillota</taxon>
        <taxon>Bacilli</taxon>
        <taxon>Lactobacillales</taxon>
        <taxon>Lactobacillaceae</taxon>
        <taxon>Limosilactobacillus</taxon>
    </lineage>
</organism>
<accession>A0ABS2ENW2</accession>
<name>A0ABS2ENW2_9LACO</name>
<dbReference type="InterPro" id="IPR009636">
    <property type="entry name" value="SCAF"/>
</dbReference>
<dbReference type="Gene3D" id="1.20.5.340">
    <property type="match status" value="1"/>
</dbReference>
<comment type="caution">
    <text evidence="2">The sequence shown here is derived from an EMBL/GenBank/DDBJ whole genome shotgun (WGS) entry which is preliminary data.</text>
</comment>
<gene>
    <name evidence="2" type="ORF">H5993_05295</name>
</gene>
<dbReference type="RefSeq" id="WP_204774475.1">
    <property type="nucleotide sequence ID" value="NZ_JACJJQ010000020.1"/>
</dbReference>
<dbReference type="Proteomes" id="UP000776629">
    <property type="component" value="Unassembled WGS sequence"/>
</dbReference>
<dbReference type="Pfam" id="PF06810">
    <property type="entry name" value="Phage_scaffold"/>
    <property type="match status" value="1"/>
</dbReference>
<dbReference type="EMBL" id="JACJJQ010000020">
    <property type="protein sequence ID" value="MBM6754172.1"/>
    <property type="molecule type" value="Genomic_DNA"/>
</dbReference>
<reference evidence="2 3" key="1">
    <citation type="journal article" date="2021" name="Sci. Rep.">
        <title>The distribution of antibiotic resistance genes in chicken gut microbiota commensals.</title>
        <authorList>
            <person name="Juricova H."/>
            <person name="Matiasovicova J."/>
            <person name="Kubasova T."/>
            <person name="Cejkova D."/>
            <person name="Rychlik I."/>
        </authorList>
    </citation>
    <scope>NUCLEOTIDE SEQUENCE [LARGE SCALE GENOMIC DNA]</scope>
    <source>
        <strain evidence="2 3">An810</strain>
    </source>
</reference>
<keyword evidence="3" id="KW-1185">Reference proteome</keyword>